<dbReference type="OrthoDB" id="5979581at2759"/>
<dbReference type="FunFam" id="1.10.510.10:FF:000616">
    <property type="entry name" value="Uncharacterized protein"/>
    <property type="match status" value="1"/>
</dbReference>
<accession>A0A8S1M6U1</accession>
<dbReference type="EC" id="2.7.11.1" evidence="1"/>
<dbReference type="SMART" id="SM00220">
    <property type="entry name" value="S_TKc"/>
    <property type="match status" value="1"/>
</dbReference>
<dbReference type="InterPro" id="IPR050235">
    <property type="entry name" value="CK1_Ser-Thr_kinase"/>
</dbReference>
<dbReference type="InterPro" id="IPR008271">
    <property type="entry name" value="Ser/Thr_kinase_AS"/>
</dbReference>
<evidence type="ECO:0000256" key="1">
    <source>
        <dbReference type="ARBA" id="ARBA00012513"/>
    </source>
</evidence>
<dbReference type="AlphaFoldDB" id="A0A8S1M6U1"/>
<protein>
    <recommendedName>
        <fullName evidence="2">Casein kinase I</fullName>
        <ecNumber evidence="1">2.7.11.1</ecNumber>
    </recommendedName>
</protein>
<evidence type="ECO:0000259" key="3">
    <source>
        <dbReference type="PROSITE" id="PS50011"/>
    </source>
</evidence>
<dbReference type="Pfam" id="PF00069">
    <property type="entry name" value="Pkinase"/>
    <property type="match status" value="1"/>
</dbReference>
<proteinExistence type="predicted"/>
<dbReference type="PROSITE" id="PS50011">
    <property type="entry name" value="PROTEIN_KINASE_DOM"/>
    <property type="match status" value="1"/>
</dbReference>
<dbReference type="InterPro" id="IPR000719">
    <property type="entry name" value="Prot_kinase_dom"/>
</dbReference>
<dbReference type="PROSITE" id="PS00108">
    <property type="entry name" value="PROTEIN_KINASE_ST"/>
    <property type="match status" value="1"/>
</dbReference>
<organism evidence="4 5">
    <name type="scientific">Paramecium sonneborni</name>
    <dbReference type="NCBI Taxonomy" id="65129"/>
    <lineage>
        <taxon>Eukaryota</taxon>
        <taxon>Sar</taxon>
        <taxon>Alveolata</taxon>
        <taxon>Ciliophora</taxon>
        <taxon>Intramacronucleata</taxon>
        <taxon>Oligohymenophorea</taxon>
        <taxon>Peniculida</taxon>
        <taxon>Parameciidae</taxon>
        <taxon>Paramecium</taxon>
    </lineage>
</organism>
<dbReference type="Proteomes" id="UP000692954">
    <property type="component" value="Unassembled WGS sequence"/>
</dbReference>
<feature type="domain" description="Protein kinase" evidence="3">
    <location>
        <begin position="13"/>
        <end position="272"/>
    </location>
</feature>
<evidence type="ECO:0000313" key="4">
    <source>
        <dbReference type="EMBL" id="CAD8074522.1"/>
    </source>
</evidence>
<dbReference type="PANTHER" id="PTHR11909">
    <property type="entry name" value="CASEIN KINASE-RELATED"/>
    <property type="match status" value="1"/>
</dbReference>
<evidence type="ECO:0000256" key="2">
    <source>
        <dbReference type="ARBA" id="ARBA00023860"/>
    </source>
</evidence>
<evidence type="ECO:0000313" key="5">
    <source>
        <dbReference type="Proteomes" id="UP000692954"/>
    </source>
</evidence>
<gene>
    <name evidence="4" type="ORF">PSON_ATCC_30995.1.T0320142</name>
</gene>
<dbReference type="CDD" id="cd14016">
    <property type="entry name" value="STKc_CK1"/>
    <property type="match status" value="1"/>
</dbReference>
<sequence>MSLNSSKIYANRFIFKKKLSQGSFGIVYQVHDRATNIDCALKAELESNQEKKTLEREISMLIQLDNVQGVPQLISHGFDGQTQFIVMDLLGKDLAYYLKQYKKFSFKCCLQVAYDCIDILKNIHKRFIIHRDLKPENIVMSIELDQIYIVDFGVSKIYFEADHISFREDKDFIGTIRYASIAAHKGQELGRKDDLESLFYVIFYFLRGQLPWQNIPVESSERNRIVGEMKQSISVQELTSIKCPELIKIFQYIRKLKFQEEPDYEFIKDLLLDAAKSNNIQLDGHYDWTEGIKFSKKLSESKVSLDKKEFQSPKQQIKSTTKISNQVFWSLCDNSIPQSQKNLLMPPETKKKRNEIHHFSSGSNISAIMGTKSSMKLMYLPSAINKKNIGLKRMVSIEFVAPDESVYKEEIDENFDENPLNEKYKEYLNEICFLNFNKFSQIQK</sequence>
<dbReference type="EMBL" id="CAJJDN010000032">
    <property type="protein sequence ID" value="CAD8074522.1"/>
    <property type="molecule type" value="Genomic_DNA"/>
</dbReference>
<reference evidence="4" key="1">
    <citation type="submission" date="2021-01" db="EMBL/GenBank/DDBJ databases">
        <authorList>
            <consortium name="Genoscope - CEA"/>
            <person name="William W."/>
        </authorList>
    </citation>
    <scope>NUCLEOTIDE SEQUENCE</scope>
</reference>
<name>A0A8S1M6U1_9CILI</name>
<keyword evidence="5" id="KW-1185">Reference proteome</keyword>
<dbReference type="GO" id="GO:0005524">
    <property type="term" value="F:ATP binding"/>
    <property type="evidence" value="ECO:0007669"/>
    <property type="project" value="InterPro"/>
</dbReference>
<dbReference type="GO" id="GO:0004674">
    <property type="term" value="F:protein serine/threonine kinase activity"/>
    <property type="evidence" value="ECO:0007669"/>
    <property type="project" value="UniProtKB-EC"/>
</dbReference>
<comment type="caution">
    <text evidence="4">The sequence shown here is derived from an EMBL/GenBank/DDBJ whole genome shotgun (WGS) entry which is preliminary data.</text>
</comment>